<evidence type="ECO:0000256" key="3">
    <source>
        <dbReference type="ARBA" id="ARBA00022448"/>
    </source>
</evidence>
<proteinExistence type="inferred from homology"/>
<dbReference type="AlphaFoldDB" id="A0AA85GFQ6"/>
<keyword evidence="4 10" id="KW-0812">Transmembrane</keyword>
<comment type="similarity">
    <text evidence="2 10">Belongs to the GPI inositol-deacylase family.</text>
</comment>
<dbReference type="Pfam" id="PF24660">
    <property type="entry name" value="PGAP1_3rd"/>
    <property type="match status" value="1"/>
</dbReference>
<evidence type="ECO:0000256" key="7">
    <source>
        <dbReference type="ARBA" id="ARBA00022927"/>
    </source>
</evidence>
<dbReference type="GO" id="GO:0006888">
    <property type="term" value="P:endoplasmic reticulum to Golgi vesicle-mediated transport"/>
    <property type="evidence" value="ECO:0007669"/>
    <property type="project" value="TreeGrafter"/>
</dbReference>
<evidence type="ECO:0000256" key="6">
    <source>
        <dbReference type="ARBA" id="ARBA00022824"/>
    </source>
</evidence>
<dbReference type="GO" id="GO:0015031">
    <property type="term" value="P:protein transport"/>
    <property type="evidence" value="ECO:0007669"/>
    <property type="project" value="UniProtKB-KW"/>
</dbReference>
<protein>
    <recommendedName>
        <fullName evidence="10">GPI inositol-deacylase</fullName>
        <ecNumber evidence="10">3.1.-.-</ecNumber>
    </recommendedName>
</protein>
<evidence type="ECO:0000256" key="4">
    <source>
        <dbReference type="ARBA" id="ARBA00022692"/>
    </source>
</evidence>
<evidence type="ECO:0000313" key="13">
    <source>
        <dbReference type="WBParaSite" id="SRDH1_94220.1"/>
    </source>
</evidence>
<feature type="transmembrane region" description="Helical" evidence="10">
    <location>
        <begin position="931"/>
        <end position="952"/>
    </location>
</feature>
<dbReference type="InterPro" id="IPR029058">
    <property type="entry name" value="AB_hydrolase_fold"/>
</dbReference>
<evidence type="ECO:0000256" key="9">
    <source>
        <dbReference type="ARBA" id="ARBA00023136"/>
    </source>
</evidence>
<reference evidence="12" key="1">
    <citation type="submission" date="2022-06" db="EMBL/GenBank/DDBJ databases">
        <authorList>
            <person name="Berger JAMES D."/>
            <person name="Berger JAMES D."/>
        </authorList>
    </citation>
    <scope>NUCLEOTIDE SEQUENCE [LARGE SCALE GENOMIC DNA]</scope>
</reference>
<feature type="transmembrane region" description="Helical" evidence="10">
    <location>
        <begin position="642"/>
        <end position="663"/>
    </location>
</feature>
<keyword evidence="6 10" id="KW-0256">Endoplasmic reticulum</keyword>
<feature type="domain" description="GPI inositol-deacylase PGAP1-like alpha/beta" evidence="11">
    <location>
        <begin position="80"/>
        <end position="295"/>
    </location>
</feature>
<feature type="transmembrane region" description="Helical" evidence="10">
    <location>
        <begin position="992"/>
        <end position="1013"/>
    </location>
</feature>
<feature type="transmembrane region" description="Helical" evidence="10">
    <location>
        <begin position="872"/>
        <end position="894"/>
    </location>
</feature>
<keyword evidence="8 10" id="KW-1133">Transmembrane helix</keyword>
<dbReference type="Pfam" id="PF07819">
    <property type="entry name" value="PGAP1"/>
    <property type="match status" value="1"/>
</dbReference>
<dbReference type="GO" id="GO:0005789">
    <property type="term" value="C:endoplasmic reticulum membrane"/>
    <property type="evidence" value="ECO:0007669"/>
    <property type="project" value="UniProtKB-SubCell"/>
</dbReference>
<feature type="transmembrane region" description="Helical" evidence="10">
    <location>
        <begin position="799"/>
        <end position="830"/>
    </location>
</feature>
<evidence type="ECO:0000256" key="5">
    <source>
        <dbReference type="ARBA" id="ARBA00022801"/>
    </source>
</evidence>
<feature type="transmembrane region" description="Helical" evidence="10">
    <location>
        <begin position="9"/>
        <end position="29"/>
    </location>
</feature>
<dbReference type="GO" id="GO:0050185">
    <property type="term" value="F:phosphatidylinositol deacylase activity"/>
    <property type="evidence" value="ECO:0007669"/>
    <property type="project" value="TreeGrafter"/>
</dbReference>
<feature type="transmembrane region" description="Helical" evidence="10">
    <location>
        <begin position="744"/>
        <end position="764"/>
    </location>
</feature>
<reference evidence="13" key="2">
    <citation type="submission" date="2023-11" db="UniProtKB">
        <authorList>
            <consortium name="WormBaseParasite"/>
        </authorList>
    </citation>
    <scope>IDENTIFICATION</scope>
</reference>
<dbReference type="Gene3D" id="3.40.50.1820">
    <property type="entry name" value="alpha/beta hydrolase"/>
    <property type="match status" value="1"/>
</dbReference>
<comment type="subcellular location">
    <subcellularLocation>
        <location evidence="1">Endoplasmic reticulum membrane</location>
        <topology evidence="1">Multi-pass membrane protein</topology>
    </subcellularLocation>
</comment>
<name>A0AA85GFQ6_9TREM</name>
<dbReference type="PANTHER" id="PTHR15495:SF7">
    <property type="entry name" value="GPI INOSITOL-DEACYLASE"/>
    <property type="match status" value="1"/>
</dbReference>
<evidence type="ECO:0000256" key="10">
    <source>
        <dbReference type="RuleBase" id="RU365011"/>
    </source>
</evidence>
<keyword evidence="7 10" id="KW-0653">Protein transport</keyword>
<keyword evidence="5 10" id="KW-0378">Hydrolase</keyword>
<evidence type="ECO:0000313" key="12">
    <source>
        <dbReference type="Proteomes" id="UP000050792"/>
    </source>
</evidence>
<dbReference type="Proteomes" id="UP000050792">
    <property type="component" value="Unassembled WGS sequence"/>
</dbReference>
<dbReference type="InterPro" id="IPR039529">
    <property type="entry name" value="PGAP1/BST1"/>
</dbReference>
<dbReference type="InterPro" id="IPR012908">
    <property type="entry name" value="PGAP1-ab_dom-like"/>
</dbReference>
<evidence type="ECO:0000256" key="8">
    <source>
        <dbReference type="ARBA" id="ARBA00022989"/>
    </source>
</evidence>
<dbReference type="EC" id="3.1.-.-" evidence="10"/>
<comment type="function">
    <text evidence="10">Involved in inositol deacylation of GPI-anchored proteins which plays important roles in the quality control and ER-associated degradation of GPI-anchored proteins.</text>
</comment>
<keyword evidence="9 10" id="KW-0472">Membrane</keyword>
<dbReference type="PANTHER" id="PTHR15495">
    <property type="entry name" value="NEGATIVE REGULATOR OF VESICLE FORMATION-RELATED"/>
    <property type="match status" value="1"/>
</dbReference>
<evidence type="ECO:0000256" key="1">
    <source>
        <dbReference type="ARBA" id="ARBA00004477"/>
    </source>
</evidence>
<dbReference type="WBParaSite" id="SRDH1_94220.1">
    <property type="protein sequence ID" value="SRDH1_94220.1"/>
    <property type="gene ID" value="SRDH1_94220"/>
</dbReference>
<keyword evidence="12" id="KW-1185">Reference proteome</keyword>
<feature type="transmembrane region" description="Helical" evidence="10">
    <location>
        <begin position="1019"/>
        <end position="1039"/>
    </location>
</feature>
<keyword evidence="3 10" id="KW-0813">Transport</keyword>
<dbReference type="SUPFAM" id="SSF53474">
    <property type="entry name" value="alpha/beta-Hydrolases"/>
    <property type="match status" value="1"/>
</dbReference>
<dbReference type="GO" id="GO:0006505">
    <property type="term" value="P:GPI anchor metabolic process"/>
    <property type="evidence" value="ECO:0007669"/>
    <property type="project" value="TreeGrafter"/>
</dbReference>
<evidence type="ECO:0000259" key="11">
    <source>
        <dbReference type="Pfam" id="PF07819"/>
    </source>
</evidence>
<organism evidence="12 13">
    <name type="scientific">Schistosoma rodhaini</name>
    <dbReference type="NCBI Taxonomy" id="6188"/>
    <lineage>
        <taxon>Eukaryota</taxon>
        <taxon>Metazoa</taxon>
        <taxon>Spiralia</taxon>
        <taxon>Lophotrochozoa</taxon>
        <taxon>Platyhelminthes</taxon>
        <taxon>Trematoda</taxon>
        <taxon>Digenea</taxon>
        <taxon>Strigeidida</taxon>
        <taxon>Schistosomatoidea</taxon>
        <taxon>Schistosomatidae</taxon>
        <taxon>Schistosoma</taxon>
    </lineage>
</organism>
<accession>A0AA85GFQ6</accession>
<evidence type="ECO:0000256" key="2">
    <source>
        <dbReference type="ARBA" id="ARBA00006931"/>
    </source>
</evidence>
<sequence length="1046" mass="120887">MDYHTIGKIYFSINLCLVLLLMWSGVHWYTDSESNRCILTRMMDFPEYDEVNVDYQRKCYLGYALYQYREGSRFRSRLYNSPVLFITGSQGSFKTVRSLATTIQNFPQYSSSLDYYSVDFNEEPSALSGEIIERQTDFVDKAIDTILGTYANRPNPPEHIVLIGHSVGSIVIFNLLSSRWNITQTKVKLVLSLAGPIYQPIILPDRSMAQIYQRIHNYLDQISNIPNYPLVIISITGGSRDRIVPDLLGNIDQVYPALNSLSLSTSAIQYVWASCDHRCILWCLQLMLVLNKGLLVHNSLSSDPSSRLNVFRNLLITRPLLSHTIHHDQDNDQESNFKLSQIISSSNMFWIDKTNQTNSIMNFYVPYNGLLVKFGPFFINPEQHILILASHVPENWLHLCIKINHISNKHCDYFVPIPSSFVTLLPNPLNGKSITAGLITLSMLQKLHMFHNLSLLLTNQDSMDKLKLYLVVSTGINPFWDNMTIFVDTFDKGTERIHSDLPYYSSISSYLGESSITTFIPNITGIFHRFYLPNENYYLSSSTIGPNLLIKRKNCSADRRFMGMVTLNTIWCNYFHYVPIGNDKTEISFQLPISSISFSNYFKESPSFIDFYLDPNCVYEVSVYYSLISWFSQLIRLHCTHFAGLLCGHLVLSLVILTFRLISFNENHLTSISDHNFQSIIHEIYYHQAVVLIHFLSFQLLSLPFSEWIELHQTGQLGLRLINTVQSLSIIHFTNYIQIILNHLPLLIISIPYGFIIPLFNYILDKGFLLLSSSSQVIHRKDDSIMKENDNLSVSSSTWIMNISTLCILFIAWLVTESLAVLLLSLLLLINNITLNQQNSINNNNNYQLLNIKKEIPKKSIKLINNQYQIQLYYYYYLYLIKYRIFIILIIISLYMLNDWILFIENIKIIDYSISSLFLHYSSNLQFNHTISSTFILLCTSIWLLQYGIIHIQSPSSVSSSSQSPPLSSSSSSSSLFLLYNYHHHHHHHNFLIYKFLIIFCKLILIYLLLNIFNLVISLYQIIKFTTFTIECISLLIWLSCKNLIL</sequence>